<dbReference type="AlphaFoldDB" id="M2Q7D6"/>
<dbReference type="PANTHER" id="PTHR46300:SF2">
    <property type="entry name" value="CYTOCHROME P450 MONOOXYGENASE ALNH-RELATED"/>
    <property type="match status" value="1"/>
</dbReference>
<keyword evidence="9 14" id="KW-0560">Oxidoreductase</keyword>
<evidence type="ECO:0000256" key="6">
    <source>
        <dbReference type="ARBA" id="ARBA00022692"/>
    </source>
</evidence>
<proteinExistence type="inferred from homology"/>
<dbReference type="Proteomes" id="UP000016930">
    <property type="component" value="Unassembled WGS sequence"/>
</dbReference>
<evidence type="ECO:0008006" key="17">
    <source>
        <dbReference type="Google" id="ProtNLM"/>
    </source>
</evidence>
<dbReference type="InterPro" id="IPR001128">
    <property type="entry name" value="Cyt_P450"/>
</dbReference>
<evidence type="ECO:0000256" key="4">
    <source>
        <dbReference type="ARBA" id="ARBA00010617"/>
    </source>
</evidence>
<keyword evidence="5 13" id="KW-0349">Heme</keyword>
<dbReference type="STRING" id="914234.M2Q7D6"/>
<reference evidence="15 16" key="1">
    <citation type="journal article" date="2012" name="Proc. Natl. Acad. Sci. U.S.A.">
        <title>Comparative genomics of Ceriporiopsis subvermispora and Phanerochaete chrysosporium provide insight into selective ligninolysis.</title>
        <authorList>
            <person name="Fernandez-Fueyo E."/>
            <person name="Ruiz-Duenas F.J."/>
            <person name="Ferreira P."/>
            <person name="Floudas D."/>
            <person name="Hibbett D.S."/>
            <person name="Canessa P."/>
            <person name="Larrondo L.F."/>
            <person name="James T.Y."/>
            <person name="Seelenfreund D."/>
            <person name="Lobos S."/>
            <person name="Polanco R."/>
            <person name="Tello M."/>
            <person name="Honda Y."/>
            <person name="Watanabe T."/>
            <person name="Watanabe T."/>
            <person name="Ryu J.S."/>
            <person name="Kubicek C.P."/>
            <person name="Schmoll M."/>
            <person name="Gaskell J."/>
            <person name="Hammel K.E."/>
            <person name="St John F.J."/>
            <person name="Vanden Wymelenberg A."/>
            <person name="Sabat G."/>
            <person name="Splinter BonDurant S."/>
            <person name="Syed K."/>
            <person name="Yadav J.S."/>
            <person name="Doddapaneni H."/>
            <person name="Subramanian V."/>
            <person name="Lavin J.L."/>
            <person name="Oguiza J.A."/>
            <person name="Perez G."/>
            <person name="Pisabarro A.G."/>
            <person name="Ramirez L."/>
            <person name="Santoyo F."/>
            <person name="Master E."/>
            <person name="Coutinho P.M."/>
            <person name="Henrissat B."/>
            <person name="Lombard V."/>
            <person name="Magnuson J.K."/>
            <person name="Kuees U."/>
            <person name="Hori C."/>
            <person name="Igarashi K."/>
            <person name="Samejima M."/>
            <person name="Held B.W."/>
            <person name="Barry K.W."/>
            <person name="LaButti K.M."/>
            <person name="Lapidus A."/>
            <person name="Lindquist E.A."/>
            <person name="Lucas S.M."/>
            <person name="Riley R."/>
            <person name="Salamov A.A."/>
            <person name="Hoffmeister D."/>
            <person name="Schwenk D."/>
            <person name="Hadar Y."/>
            <person name="Yarden O."/>
            <person name="de Vries R.P."/>
            <person name="Wiebenga A."/>
            <person name="Stenlid J."/>
            <person name="Eastwood D."/>
            <person name="Grigoriev I.V."/>
            <person name="Berka R.M."/>
            <person name="Blanchette R.A."/>
            <person name="Kersten P."/>
            <person name="Martinez A.T."/>
            <person name="Vicuna R."/>
            <person name="Cullen D."/>
        </authorList>
    </citation>
    <scope>NUCLEOTIDE SEQUENCE [LARGE SCALE GENOMIC DNA]</scope>
    <source>
        <strain evidence="15 16">B</strain>
    </source>
</reference>
<evidence type="ECO:0000256" key="8">
    <source>
        <dbReference type="ARBA" id="ARBA00022989"/>
    </source>
</evidence>
<evidence type="ECO:0000256" key="3">
    <source>
        <dbReference type="ARBA" id="ARBA00005179"/>
    </source>
</evidence>
<dbReference type="PANTHER" id="PTHR46300">
    <property type="entry name" value="P450, PUTATIVE (EUROFUNG)-RELATED-RELATED"/>
    <property type="match status" value="1"/>
</dbReference>
<keyword evidence="10 13" id="KW-0408">Iron</keyword>
<dbReference type="InterPro" id="IPR036396">
    <property type="entry name" value="Cyt_P450_sf"/>
</dbReference>
<keyword evidence="8" id="KW-1133">Transmembrane helix</keyword>
<keyword evidence="7 13" id="KW-0479">Metal-binding</keyword>
<evidence type="ECO:0000256" key="13">
    <source>
        <dbReference type="PIRSR" id="PIRSR602401-1"/>
    </source>
</evidence>
<dbReference type="EMBL" id="KB445809">
    <property type="protein sequence ID" value="EMD32748.1"/>
    <property type="molecule type" value="Genomic_DNA"/>
</dbReference>
<dbReference type="PROSITE" id="PS00086">
    <property type="entry name" value="CYTOCHROME_P450"/>
    <property type="match status" value="1"/>
</dbReference>
<comment type="similarity">
    <text evidence="4 14">Belongs to the cytochrome P450 family.</text>
</comment>
<evidence type="ECO:0000256" key="7">
    <source>
        <dbReference type="ARBA" id="ARBA00022723"/>
    </source>
</evidence>
<gene>
    <name evidence="15" type="ORF">CERSUDRAFT_143292</name>
</gene>
<evidence type="ECO:0000256" key="10">
    <source>
        <dbReference type="ARBA" id="ARBA00023004"/>
    </source>
</evidence>
<evidence type="ECO:0000256" key="9">
    <source>
        <dbReference type="ARBA" id="ARBA00023002"/>
    </source>
</evidence>
<dbReference type="GO" id="GO:0016705">
    <property type="term" value="F:oxidoreductase activity, acting on paired donors, with incorporation or reduction of molecular oxygen"/>
    <property type="evidence" value="ECO:0007669"/>
    <property type="project" value="InterPro"/>
</dbReference>
<evidence type="ECO:0000256" key="12">
    <source>
        <dbReference type="ARBA" id="ARBA00023136"/>
    </source>
</evidence>
<comment type="subcellular location">
    <subcellularLocation>
        <location evidence="2">Membrane</location>
    </subcellularLocation>
</comment>
<keyword evidence="11 14" id="KW-0503">Monooxygenase</keyword>
<dbReference type="OrthoDB" id="2789670at2759"/>
<comment type="cofactor">
    <cofactor evidence="1 13">
        <name>heme</name>
        <dbReference type="ChEBI" id="CHEBI:30413"/>
    </cofactor>
</comment>
<evidence type="ECO:0000313" key="15">
    <source>
        <dbReference type="EMBL" id="EMD32748.1"/>
    </source>
</evidence>
<keyword evidence="16" id="KW-1185">Reference proteome</keyword>
<dbReference type="Gene3D" id="1.10.630.10">
    <property type="entry name" value="Cytochrome P450"/>
    <property type="match status" value="1"/>
</dbReference>
<evidence type="ECO:0000256" key="1">
    <source>
        <dbReference type="ARBA" id="ARBA00001971"/>
    </source>
</evidence>
<comment type="pathway">
    <text evidence="3">Secondary metabolite biosynthesis.</text>
</comment>
<evidence type="ECO:0000256" key="14">
    <source>
        <dbReference type="RuleBase" id="RU000461"/>
    </source>
</evidence>
<keyword evidence="12" id="KW-0472">Membrane</keyword>
<accession>M2Q7D6</accession>
<dbReference type="InterPro" id="IPR017972">
    <property type="entry name" value="Cyt_P450_CS"/>
</dbReference>
<dbReference type="GO" id="GO:0004497">
    <property type="term" value="F:monooxygenase activity"/>
    <property type="evidence" value="ECO:0007669"/>
    <property type="project" value="UniProtKB-KW"/>
</dbReference>
<name>M2Q7D6_CERS8</name>
<dbReference type="SUPFAM" id="SSF48264">
    <property type="entry name" value="Cytochrome P450"/>
    <property type="match status" value="1"/>
</dbReference>
<dbReference type="GO" id="GO:0020037">
    <property type="term" value="F:heme binding"/>
    <property type="evidence" value="ECO:0007669"/>
    <property type="project" value="InterPro"/>
</dbReference>
<evidence type="ECO:0000256" key="2">
    <source>
        <dbReference type="ARBA" id="ARBA00004370"/>
    </source>
</evidence>
<dbReference type="CDD" id="cd11065">
    <property type="entry name" value="CYP64-like"/>
    <property type="match status" value="1"/>
</dbReference>
<dbReference type="GO" id="GO:0016020">
    <property type="term" value="C:membrane"/>
    <property type="evidence" value="ECO:0007669"/>
    <property type="project" value="UniProtKB-SubCell"/>
</dbReference>
<evidence type="ECO:0000256" key="5">
    <source>
        <dbReference type="ARBA" id="ARBA00022617"/>
    </source>
</evidence>
<evidence type="ECO:0000313" key="16">
    <source>
        <dbReference type="Proteomes" id="UP000016930"/>
    </source>
</evidence>
<protein>
    <recommendedName>
        <fullName evidence="17">Cytochrome P450</fullName>
    </recommendedName>
</protein>
<dbReference type="PRINTS" id="PR00463">
    <property type="entry name" value="EP450I"/>
</dbReference>
<dbReference type="InterPro" id="IPR050364">
    <property type="entry name" value="Cytochrome_P450_fung"/>
</dbReference>
<sequence length="463" mass="52789">MNVEPHLTALNWRKSYGDMTYFHVLGMGVLYLHSAEAAKDLLVKRGAFYSDRPPSVMTAELCDYKPGPLLSYGDEFRRQRTLMERALGSTVVPSYRPLLEIGTRGLLYRLLCSPKDYDRHIIRYSKYAGTLSLLVIYGHKVTSNDDDMLAMAVENIELLANEITPAPPKGIWAVDVLPFLRYLPDWLPIATFKRKATIWRAQLEDFYTRPYTHAKQDTVDGTGVQSFCSMLLQEEELTEERERDIKWAANSIFTGSIDTTSSVINHLLLFMMQYPDKFKKAREELDSVVKDRLPAFADRPSLPYIECILSELFRLACPLPLGLPHRLRRDDHYEGYTIPKGSATLTLTSSRAMVRDETLFPDPEAFIPERYDHTVDEATRKARNPRQWIFGFGRRRCAGLHLAEASTWLAVVSVLATLEVRKAVDPNGGVIEPDVKYENLVFRVPSKVNCVIKPRSEKHAALI</sequence>
<feature type="non-terminal residue" evidence="15">
    <location>
        <position position="463"/>
    </location>
</feature>
<keyword evidence="6" id="KW-0812">Transmembrane</keyword>
<evidence type="ECO:0000256" key="11">
    <source>
        <dbReference type="ARBA" id="ARBA00023033"/>
    </source>
</evidence>
<feature type="binding site" description="axial binding residue" evidence="13">
    <location>
        <position position="397"/>
    </location>
    <ligand>
        <name>heme</name>
        <dbReference type="ChEBI" id="CHEBI:30413"/>
    </ligand>
    <ligandPart>
        <name>Fe</name>
        <dbReference type="ChEBI" id="CHEBI:18248"/>
    </ligandPart>
</feature>
<dbReference type="InterPro" id="IPR002401">
    <property type="entry name" value="Cyt_P450_E_grp-I"/>
</dbReference>
<organism evidence="15 16">
    <name type="scientific">Ceriporiopsis subvermispora (strain B)</name>
    <name type="common">White-rot fungus</name>
    <name type="synonym">Gelatoporia subvermispora</name>
    <dbReference type="NCBI Taxonomy" id="914234"/>
    <lineage>
        <taxon>Eukaryota</taxon>
        <taxon>Fungi</taxon>
        <taxon>Dikarya</taxon>
        <taxon>Basidiomycota</taxon>
        <taxon>Agaricomycotina</taxon>
        <taxon>Agaricomycetes</taxon>
        <taxon>Polyporales</taxon>
        <taxon>Gelatoporiaceae</taxon>
        <taxon>Gelatoporia</taxon>
    </lineage>
</organism>
<dbReference type="Pfam" id="PF00067">
    <property type="entry name" value="p450"/>
    <property type="match status" value="1"/>
</dbReference>
<dbReference type="HOGENOM" id="CLU_001570_2_3_1"/>
<dbReference type="GO" id="GO:0005506">
    <property type="term" value="F:iron ion binding"/>
    <property type="evidence" value="ECO:0007669"/>
    <property type="project" value="InterPro"/>
</dbReference>